<evidence type="ECO:0000256" key="1">
    <source>
        <dbReference type="ARBA" id="ARBA00008106"/>
    </source>
</evidence>
<name>J0PA99_9BACT</name>
<organism evidence="3 4">
    <name type="scientific">Saprospira grandis DSM 2844</name>
    <dbReference type="NCBI Taxonomy" id="694433"/>
    <lineage>
        <taxon>Bacteria</taxon>
        <taxon>Pseudomonadati</taxon>
        <taxon>Bacteroidota</taxon>
        <taxon>Saprospiria</taxon>
        <taxon>Saprospirales</taxon>
        <taxon>Saprospiraceae</taxon>
        <taxon>Saprospira</taxon>
    </lineage>
</organism>
<dbReference type="HOGENOM" id="CLU_045011_3_1_10"/>
<dbReference type="NCBIfam" id="TIGR01509">
    <property type="entry name" value="HAD-SF-IA-v3"/>
    <property type="match status" value="1"/>
</dbReference>
<gene>
    <name evidence="3" type="ORF">SapgrDRAFT_2878</name>
</gene>
<dbReference type="Proteomes" id="UP000005113">
    <property type="component" value="Unassembled WGS sequence"/>
</dbReference>
<evidence type="ECO:0000313" key="3">
    <source>
        <dbReference type="EMBL" id="EJF54532.1"/>
    </source>
</evidence>
<reference evidence="4" key="1">
    <citation type="journal article" date="2012" name="Stand. Genomic Sci.">
        <title>Permanent draft genome sequence of the gliding predator Saprospira grandis strain Sa g1 (= HR1).</title>
        <authorList>
            <person name="Mavromatis K."/>
            <person name="Chertkov O."/>
            <person name="Lapidus A."/>
            <person name="Nolan M."/>
            <person name="Lucas S."/>
            <person name="Tice H."/>
            <person name="Del Rio T.G."/>
            <person name="Cheng J.F."/>
            <person name="Han C."/>
            <person name="Tapia R."/>
            <person name="Bruce D."/>
            <person name="Goodwin L.A."/>
            <person name="Pitluck S."/>
            <person name="Huntemann M."/>
            <person name="Liolios K."/>
            <person name="Pagani I."/>
            <person name="Ivanova N."/>
            <person name="Mikhailova N."/>
            <person name="Pati A."/>
            <person name="Chen A."/>
            <person name="Palaniappan K."/>
            <person name="Land M."/>
            <person name="Brambilla E.M."/>
            <person name="Rohde M."/>
            <person name="Spring S."/>
            <person name="Goker M."/>
            <person name="Detter J.C."/>
            <person name="Bristow J."/>
            <person name="Eisen J.A."/>
            <person name="Markowitz V."/>
            <person name="Hugenholtz P."/>
            <person name="Kyrpides N.C."/>
            <person name="Klenk H.P."/>
            <person name="Woyke T."/>
        </authorList>
    </citation>
    <scope>NUCLEOTIDE SEQUENCE [LARGE SCALE GENOMIC DNA]</scope>
    <source>
        <strain evidence="4">DSM 2844</strain>
    </source>
</reference>
<keyword evidence="2" id="KW-0378">Hydrolase</keyword>
<dbReference type="RefSeq" id="WP_002660266.1">
    <property type="nucleotide sequence ID" value="NZ_JH719942.1"/>
</dbReference>
<dbReference type="InterPro" id="IPR006328">
    <property type="entry name" value="2-HAD"/>
</dbReference>
<dbReference type="AlphaFoldDB" id="J0PA99"/>
<dbReference type="InterPro" id="IPR023214">
    <property type="entry name" value="HAD_sf"/>
</dbReference>
<accession>J0PA99</accession>
<dbReference type="Pfam" id="PF00702">
    <property type="entry name" value="Hydrolase"/>
    <property type="match status" value="1"/>
</dbReference>
<dbReference type="InterPro" id="IPR006439">
    <property type="entry name" value="HAD-SF_hydro_IA"/>
</dbReference>
<sequence>MNSRRNFIKQSSALLALGGLPLKQFQQKEENMQTEKNENRPKVLFFDVNETLLDLTAMRKNVAKALNNREDLLPLWFTTMLQYSLVMTSARQYQDFGIIGAAALQMVAANQGITISAEEAKQAIVGPLRSLPPHPEVKSALTKLKKAGFKLVSFTNSSNAGVKTQFTNAQLLDYFDERLSVEDIGKYKPHADAYDWAARKMGVQPQDCMLIAAHGWDIAGAIWANWRTAFISRAGAQLFPLAPAPELNEANLDKVANQLIKLK</sequence>
<dbReference type="InterPro" id="IPR036412">
    <property type="entry name" value="HAD-like_sf"/>
</dbReference>
<dbReference type="PRINTS" id="PR00413">
    <property type="entry name" value="HADHALOGNASE"/>
</dbReference>
<dbReference type="CDD" id="cd02588">
    <property type="entry name" value="HAD_L2-DEX"/>
    <property type="match status" value="1"/>
</dbReference>
<dbReference type="OrthoDB" id="264363at2"/>
<dbReference type="NCBIfam" id="TIGR01493">
    <property type="entry name" value="HAD-SF-IA-v2"/>
    <property type="match status" value="1"/>
</dbReference>
<dbReference type="Gene3D" id="1.10.150.240">
    <property type="entry name" value="Putative phosphatase, domain 2"/>
    <property type="match status" value="1"/>
</dbReference>
<proteinExistence type="inferred from homology"/>
<dbReference type="InterPro" id="IPR051540">
    <property type="entry name" value="S-2-haloacid_dehalogenase"/>
</dbReference>
<dbReference type="GO" id="GO:0019120">
    <property type="term" value="F:hydrolase activity, acting on acid halide bonds, in C-halide compounds"/>
    <property type="evidence" value="ECO:0007669"/>
    <property type="project" value="InterPro"/>
</dbReference>
<dbReference type="SFLD" id="SFLDS00003">
    <property type="entry name" value="Haloacid_Dehalogenase"/>
    <property type="match status" value="1"/>
</dbReference>
<dbReference type="Gene3D" id="3.40.50.1000">
    <property type="entry name" value="HAD superfamily/HAD-like"/>
    <property type="match status" value="1"/>
</dbReference>
<dbReference type="NCBIfam" id="TIGR01428">
    <property type="entry name" value="HAD_type_II"/>
    <property type="match status" value="1"/>
</dbReference>
<dbReference type="SUPFAM" id="SSF56784">
    <property type="entry name" value="HAD-like"/>
    <property type="match status" value="1"/>
</dbReference>
<evidence type="ECO:0000313" key="4">
    <source>
        <dbReference type="Proteomes" id="UP000005113"/>
    </source>
</evidence>
<evidence type="ECO:0000256" key="2">
    <source>
        <dbReference type="ARBA" id="ARBA00022801"/>
    </source>
</evidence>
<dbReference type="EMBL" id="JH719942">
    <property type="protein sequence ID" value="EJF54532.1"/>
    <property type="molecule type" value="Genomic_DNA"/>
</dbReference>
<dbReference type="InterPro" id="IPR023198">
    <property type="entry name" value="PGP-like_dom2"/>
</dbReference>
<dbReference type="PANTHER" id="PTHR43316">
    <property type="entry name" value="HYDROLASE, HALOACID DELAHOGENASE-RELATED"/>
    <property type="match status" value="1"/>
</dbReference>
<comment type="similarity">
    <text evidence="1">Belongs to the HAD-like hydrolase superfamily. S-2-haloalkanoic acid dehalogenase family.</text>
</comment>
<protein>
    <submittedName>
        <fullName evidence="3">2-haloalkanoic acid dehalogenase, type II</fullName>
    </submittedName>
</protein>
<dbReference type="SFLD" id="SFLDG01129">
    <property type="entry name" value="C1.5:_HAD__Beta-PGM__Phosphata"/>
    <property type="match status" value="1"/>
</dbReference>
<dbReference type="PANTHER" id="PTHR43316:SF3">
    <property type="entry name" value="HALOACID DEHALOGENASE, TYPE II (AFU_ORTHOLOGUE AFUA_2G07750)-RELATED"/>
    <property type="match status" value="1"/>
</dbReference>